<feature type="domain" description="RNA ligase" evidence="1">
    <location>
        <begin position="33"/>
        <end position="182"/>
    </location>
</feature>
<accession>A0AAE3KIJ9</accession>
<dbReference type="InterPro" id="IPR021122">
    <property type="entry name" value="RNA_ligase_dom_REL/Rnl2"/>
</dbReference>
<evidence type="ECO:0000259" key="1">
    <source>
        <dbReference type="Pfam" id="PF09414"/>
    </source>
</evidence>
<dbReference type="EMBL" id="JAMTCK010000010">
    <property type="protein sequence ID" value="MCP2167479.1"/>
    <property type="molecule type" value="Genomic_DNA"/>
</dbReference>
<gene>
    <name evidence="2" type="ORF">LX83_004352</name>
</gene>
<dbReference type="GO" id="GO:0016301">
    <property type="term" value="F:kinase activity"/>
    <property type="evidence" value="ECO:0007669"/>
    <property type="project" value="UniProtKB-KW"/>
</dbReference>
<keyword evidence="3" id="KW-1185">Reference proteome</keyword>
<sequence>MRVPYPRTPHLPWSPGAAADDVRAGDLTGLAGREVVVTEKLDGENTTLYRNGLHARSLDSAHHPSRTWIKSLHSRIASAIPPGWRVCGENLFARHSIDYPGLESWFYAFSVWDGEHCLDWDTTVRRTRRLGVPVPPVLWRGIFDERALRALRVDQDRCEGYVVRTVDGFHRAEFPRRVAKWVRGGHVRTDGHWMLAPVVHNGLSPAAALWEVRSGGAPDVPALRAAVGLADTDPGEPGQPERVQAEVADAAGQLDLLGRTGDARLAGVLAVLCHRQPRSWLAPRLVAPLGMRLARQVADLVGLHTHLWRDFPDQERGAGLARLAGAADLGVLHAVAAAVLCGRQDAEAAAARDQVEWSALHAEDAGLLGEDPLEPLRTGMRQDLGGHHPDVADRCWAQAREAFAQGRITTTAEALALTWRWRSGAFPRLVVTVGPAGSGKSTFARGLPGVDAVVCLDALRESRGSRADQRANPDVLREGLHRLDALLAAGASVVWDATALTPHQRALVHAVADRREALTTHAVLLVTEEELVRRNATRAHPVPPGVLAAQLRRFSPPWPGQAHRTWYLDATGQVQDTAGELGREQG</sequence>
<dbReference type="PANTHER" id="PTHR43883:SF1">
    <property type="entry name" value="GLUCONOKINASE"/>
    <property type="match status" value="1"/>
</dbReference>
<dbReference type="SUPFAM" id="SSF56091">
    <property type="entry name" value="DNA ligase/mRNA capping enzyme, catalytic domain"/>
    <property type="match status" value="1"/>
</dbReference>
<name>A0AAE3KIJ9_9PSEU</name>
<dbReference type="InterPro" id="IPR027417">
    <property type="entry name" value="P-loop_NTPase"/>
</dbReference>
<dbReference type="PANTHER" id="PTHR43883">
    <property type="entry name" value="SLR0207 PROTEIN"/>
    <property type="match status" value="1"/>
</dbReference>
<dbReference type="Pfam" id="PF09414">
    <property type="entry name" value="RNA_ligase"/>
    <property type="match status" value="1"/>
</dbReference>
<dbReference type="InterPro" id="IPR052732">
    <property type="entry name" value="Cell-binding_unc_protein"/>
</dbReference>
<keyword evidence="2" id="KW-0418">Kinase</keyword>
<dbReference type="SUPFAM" id="SSF52540">
    <property type="entry name" value="P-loop containing nucleoside triphosphate hydrolases"/>
    <property type="match status" value="1"/>
</dbReference>
<evidence type="ECO:0000313" key="2">
    <source>
        <dbReference type="EMBL" id="MCP2167479.1"/>
    </source>
</evidence>
<evidence type="ECO:0000313" key="3">
    <source>
        <dbReference type="Proteomes" id="UP001206128"/>
    </source>
</evidence>
<dbReference type="Gene3D" id="3.30.470.30">
    <property type="entry name" value="DNA ligase/mRNA capping enzyme"/>
    <property type="match status" value="1"/>
</dbReference>
<dbReference type="Gene3D" id="3.40.50.300">
    <property type="entry name" value="P-loop containing nucleotide triphosphate hydrolases"/>
    <property type="match status" value="1"/>
</dbReference>
<comment type="caution">
    <text evidence="2">The sequence shown here is derived from an EMBL/GenBank/DDBJ whole genome shotgun (WGS) entry which is preliminary data.</text>
</comment>
<dbReference type="Pfam" id="PF13671">
    <property type="entry name" value="AAA_33"/>
    <property type="match status" value="1"/>
</dbReference>
<organism evidence="2 3">
    <name type="scientific">Goodfellowiella coeruleoviolacea</name>
    <dbReference type="NCBI Taxonomy" id="334858"/>
    <lineage>
        <taxon>Bacteria</taxon>
        <taxon>Bacillati</taxon>
        <taxon>Actinomycetota</taxon>
        <taxon>Actinomycetes</taxon>
        <taxon>Pseudonocardiales</taxon>
        <taxon>Pseudonocardiaceae</taxon>
        <taxon>Goodfellowiella</taxon>
    </lineage>
</organism>
<dbReference type="AlphaFoldDB" id="A0AAE3KIJ9"/>
<reference evidence="2" key="1">
    <citation type="submission" date="2022-06" db="EMBL/GenBank/DDBJ databases">
        <title>Genomic Encyclopedia of Archaeal and Bacterial Type Strains, Phase II (KMG-II): from individual species to whole genera.</title>
        <authorList>
            <person name="Goeker M."/>
        </authorList>
    </citation>
    <scope>NUCLEOTIDE SEQUENCE</scope>
    <source>
        <strain evidence="2">DSM 43935</strain>
    </source>
</reference>
<proteinExistence type="predicted"/>
<protein>
    <submittedName>
        <fullName evidence="2">Kinase</fullName>
    </submittedName>
</protein>
<keyword evidence="2" id="KW-0808">Transferase</keyword>
<dbReference type="Proteomes" id="UP001206128">
    <property type="component" value="Unassembled WGS sequence"/>
</dbReference>
<dbReference type="RefSeq" id="WP_253774409.1">
    <property type="nucleotide sequence ID" value="NZ_JAMTCK010000010.1"/>
</dbReference>